<dbReference type="RefSeq" id="WP_304419818.1">
    <property type="nucleotide sequence ID" value="NZ_JANCMU010000001.1"/>
</dbReference>
<evidence type="ECO:0000313" key="1">
    <source>
        <dbReference type="EMBL" id="MDG4945103.1"/>
    </source>
</evidence>
<dbReference type="EMBL" id="JANCMU010000001">
    <property type="protein sequence ID" value="MDG4945103.1"/>
    <property type="molecule type" value="Genomic_DNA"/>
</dbReference>
<evidence type="ECO:0000313" key="2">
    <source>
        <dbReference type="Proteomes" id="UP001152599"/>
    </source>
</evidence>
<dbReference type="AlphaFoldDB" id="A0A9X4RTK2"/>
<gene>
    <name evidence="1" type="ORF">NMK71_01635</name>
</gene>
<reference evidence="1" key="1">
    <citation type="submission" date="2022-07" db="EMBL/GenBank/DDBJ databases">
        <title>Description and genome-wide analysis of Profundicola chukchiensis gen. nov., sp. nov., marine bacteria isolated from bottom sediments of the Chukchi Sea.</title>
        <authorList>
            <person name="Romanenko L."/>
            <person name="Otstavnykh N."/>
            <person name="Kurilenko V."/>
            <person name="Eremeev V."/>
            <person name="Velansky P."/>
            <person name="Mikhailov V."/>
            <person name="Isaeva M."/>
        </authorList>
    </citation>
    <scope>NUCLEOTIDE SEQUENCE</scope>
    <source>
        <strain evidence="1">KMM 9713</strain>
    </source>
</reference>
<proteinExistence type="predicted"/>
<name>A0A9X4RTK2_9FLAO</name>
<comment type="caution">
    <text evidence="1">The sequence shown here is derived from an EMBL/GenBank/DDBJ whole genome shotgun (WGS) entry which is preliminary data.</text>
</comment>
<accession>A0A9X4RTK2</accession>
<dbReference type="Proteomes" id="UP001152599">
    <property type="component" value="Unassembled WGS sequence"/>
</dbReference>
<keyword evidence="2" id="KW-1185">Reference proteome</keyword>
<organism evidence="1 2">
    <name type="scientific">Profundicola chukchiensis</name>
    <dbReference type="NCBI Taxonomy" id="2961959"/>
    <lineage>
        <taxon>Bacteria</taxon>
        <taxon>Pseudomonadati</taxon>
        <taxon>Bacteroidota</taxon>
        <taxon>Flavobacteriia</taxon>
        <taxon>Flavobacteriales</taxon>
        <taxon>Weeksellaceae</taxon>
        <taxon>Profundicola</taxon>
    </lineage>
</organism>
<sequence>MDSAQTSFPTDTGVVVYHTPIGSVWYPQIDSTFGDYKNLVELFDRYYFSGDTIYLNPKAPEFDAYLVKKDKDKLVFEALNKEETAFMNIYLTRITDFFEKDSVEYKESEVYNLLKSKTWVFEEITYGYKVHKNNASNKYKLKEDVLIVDNGKLHYEGDVMSFLDSTNNFKFTDKGIYIRENDKLMISLKATLRKGHYYDEIILTGNQGVFETVFKLKEVNPKDLVNYDDLPKNIRLKCLESVVRYSLEEYLKEENEFNNFYFDLGTLKFIRSVDEECIYHYAVTQRSRDYYDIYTKMRVKVEVREDGLIYFDFY</sequence>
<protein>
    <submittedName>
        <fullName evidence="1">Uncharacterized protein</fullName>
    </submittedName>
</protein>